<dbReference type="Gene3D" id="3.40.50.1970">
    <property type="match status" value="1"/>
</dbReference>
<dbReference type="KEGG" id="esg:EsVE80_13570"/>
<keyword evidence="1 8" id="KW-0479">Metal-binding</keyword>
<feature type="binding site" evidence="10">
    <location>
        <position position="36"/>
    </location>
    <ligand>
        <name>NAD(+)</name>
        <dbReference type="ChEBI" id="CHEBI:57540"/>
    </ligand>
</feature>
<evidence type="ECO:0000313" key="12">
    <source>
        <dbReference type="EMBL" id="BCA85834.1"/>
    </source>
</evidence>
<dbReference type="Pfam" id="PF00465">
    <property type="entry name" value="Fe-ADH"/>
    <property type="match status" value="1"/>
</dbReference>
<dbReference type="RefSeq" id="WP_173103067.1">
    <property type="nucleotide sequence ID" value="NZ_AP022822.1"/>
</dbReference>
<comment type="cofactor">
    <cofactor evidence="8">
        <name>Zn(2+)</name>
        <dbReference type="ChEBI" id="CHEBI:29105"/>
    </cofactor>
    <text evidence="8">Binds 1 zinc ion per subunit.</text>
</comment>
<feature type="binding site" evidence="8">
    <location>
        <position position="170"/>
    </location>
    <ligand>
        <name>glycerol</name>
        <dbReference type="ChEBI" id="CHEBI:17754"/>
    </ligand>
</feature>
<dbReference type="AlphaFoldDB" id="A0A679IPP7"/>
<comment type="pathway">
    <text evidence="4">Polyol metabolism; glycerol fermentation; glycerone phosphate from glycerol (oxidative route): step 1/2.</text>
</comment>
<dbReference type="InterPro" id="IPR001670">
    <property type="entry name" value="ADH_Fe/GldA"/>
</dbReference>
<dbReference type="EC" id="1.1.1.6" evidence="5"/>
<feature type="binding site" evidence="8">
    <location>
        <position position="253"/>
    </location>
    <ligand>
        <name>glycerol</name>
        <dbReference type="ChEBI" id="CHEBI:17754"/>
    </ligand>
</feature>
<feature type="binding site" evidence="10">
    <location>
        <position position="124"/>
    </location>
    <ligand>
        <name>NAD(+)</name>
        <dbReference type="ChEBI" id="CHEBI:57540"/>
    </ligand>
</feature>
<feature type="binding site" evidence="10">
    <location>
        <begin position="93"/>
        <end position="97"/>
    </location>
    <ligand>
        <name>NAD(+)</name>
        <dbReference type="ChEBI" id="CHEBI:57540"/>
    </ligand>
</feature>
<evidence type="ECO:0000256" key="5">
    <source>
        <dbReference type="ARBA" id="ARBA00039147"/>
    </source>
</evidence>
<feature type="binding site" evidence="9">
    <location>
        <position position="120"/>
    </location>
    <ligand>
        <name>glycerol</name>
        <dbReference type="ChEBI" id="CHEBI:17754"/>
    </ligand>
</feature>
<dbReference type="EMBL" id="AP022822">
    <property type="protein sequence ID" value="BCA85834.1"/>
    <property type="molecule type" value="Genomic_DNA"/>
</dbReference>
<reference evidence="12 13" key="1">
    <citation type="submission" date="2020-02" db="EMBL/GenBank/DDBJ databases">
        <title>Characterization of vanA genotype vancomycin-resistant Enterococcus saigonensis VE80.</title>
        <authorList>
            <person name="Harada T."/>
            <person name="Motooka D."/>
            <person name="Nakamura S."/>
            <person name="Yamamoto Y."/>
            <person name="Kawahara R."/>
            <person name="Kawatsu K."/>
        </authorList>
    </citation>
    <scope>NUCLEOTIDE SEQUENCE [LARGE SCALE GENOMIC DNA]</scope>
    <source>
        <strain evidence="12 13">VE80</strain>
    </source>
</reference>
<feature type="binding site" evidence="8">
    <location>
        <position position="271"/>
    </location>
    <ligand>
        <name>glycerol</name>
        <dbReference type="ChEBI" id="CHEBI:17754"/>
    </ligand>
</feature>
<organism evidence="12 13">
    <name type="scientific">Enterococcus saigonensis</name>
    <dbReference type="NCBI Taxonomy" id="1805431"/>
    <lineage>
        <taxon>Bacteria</taxon>
        <taxon>Bacillati</taxon>
        <taxon>Bacillota</taxon>
        <taxon>Bacilli</taxon>
        <taxon>Lactobacillales</taxon>
        <taxon>Enterococcaceae</taxon>
        <taxon>Enterococcus</taxon>
    </lineage>
</organism>
<dbReference type="GO" id="GO:0008654">
    <property type="term" value="P:phospholipid biosynthetic process"/>
    <property type="evidence" value="ECO:0007669"/>
    <property type="project" value="UniProtKB-KW"/>
</dbReference>
<evidence type="ECO:0000313" key="13">
    <source>
        <dbReference type="Proteomes" id="UP000502998"/>
    </source>
</evidence>
<dbReference type="PANTHER" id="PTHR43616:SF5">
    <property type="entry name" value="GLYCEROL DEHYDROGENASE 1"/>
    <property type="match status" value="1"/>
</dbReference>
<dbReference type="GO" id="GO:0016614">
    <property type="term" value="F:oxidoreductase activity, acting on CH-OH group of donors"/>
    <property type="evidence" value="ECO:0007669"/>
    <property type="project" value="InterPro"/>
</dbReference>
<evidence type="ECO:0000256" key="7">
    <source>
        <dbReference type="ARBA" id="ARBA00049006"/>
    </source>
</evidence>
<dbReference type="PANTHER" id="PTHR43616">
    <property type="entry name" value="GLYCEROL DEHYDROGENASE"/>
    <property type="match status" value="1"/>
</dbReference>
<comment type="catalytic activity">
    <reaction evidence="7">
        <text>glycerol + NAD(+) = dihydroxyacetone + NADH + H(+)</text>
        <dbReference type="Rhea" id="RHEA:13769"/>
        <dbReference type="ChEBI" id="CHEBI:15378"/>
        <dbReference type="ChEBI" id="CHEBI:16016"/>
        <dbReference type="ChEBI" id="CHEBI:17754"/>
        <dbReference type="ChEBI" id="CHEBI:57540"/>
        <dbReference type="ChEBI" id="CHEBI:57945"/>
        <dbReference type="EC" id="1.1.1.6"/>
    </reaction>
</comment>
<keyword evidence="3 10" id="KW-0520">NAD</keyword>
<feature type="binding site" evidence="10">
    <location>
        <position position="130"/>
    </location>
    <ligand>
        <name>NAD(+)</name>
        <dbReference type="ChEBI" id="CHEBI:57540"/>
    </ligand>
</feature>
<evidence type="ECO:0000259" key="11">
    <source>
        <dbReference type="Pfam" id="PF00465"/>
    </source>
</evidence>
<accession>A0A679IPP7</accession>
<dbReference type="GO" id="GO:0046872">
    <property type="term" value="F:metal ion binding"/>
    <property type="evidence" value="ECO:0007669"/>
    <property type="project" value="UniProtKB-KW"/>
</dbReference>
<evidence type="ECO:0000256" key="1">
    <source>
        <dbReference type="ARBA" id="ARBA00022723"/>
    </source>
</evidence>
<evidence type="ECO:0000256" key="10">
    <source>
        <dbReference type="PIRSR" id="PIRSR000112-3"/>
    </source>
</evidence>
<dbReference type="Gene3D" id="1.20.1090.10">
    <property type="entry name" value="Dehydroquinate synthase-like - alpha domain"/>
    <property type="match status" value="1"/>
</dbReference>
<name>A0A679IPP7_9ENTE</name>
<dbReference type="Proteomes" id="UP000502998">
    <property type="component" value="Chromosome"/>
</dbReference>
<keyword evidence="8" id="KW-0862">Zinc</keyword>
<feature type="domain" description="Alcohol dehydrogenase iron-type/glycerol dehydrogenase GldA" evidence="11">
    <location>
        <begin position="7"/>
        <end position="153"/>
    </location>
</feature>
<evidence type="ECO:0000256" key="8">
    <source>
        <dbReference type="PIRSR" id="PIRSR000112-1"/>
    </source>
</evidence>
<evidence type="ECO:0000256" key="2">
    <source>
        <dbReference type="ARBA" id="ARBA00023002"/>
    </source>
</evidence>
<protein>
    <recommendedName>
        <fullName evidence="6">Glycerol dehydrogenase</fullName>
        <ecNumber evidence="5">1.1.1.6</ecNumber>
    </recommendedName>
</protein>
<evidence type="ECO:0000256" key="4">
    <source>
        <dbReference type="ARBA" id="ARBA00037918"/>
    </source>
</evidence>
<dbReference type="InterPro" id="IPR016205">
    <property type="entry name" value="Glycerol_DH"/>
</dbReference>
<sequence>MRIFASPQTYIQRFNAFETELFRLKRLGEKALIVTDSFVMHIAGEKLIDNLKRVDIKSIAVLVDKSSQTDFLLKMETTIQNGNFQFVIALGGGKAMDLGKIVANINRLPIAVLPTSAATDAATSRISVIYDEAGNFLHYDYYDKNPEIILVDTKVIFAAPQAMLVSGFADGIATYIEARSVWEDCGLSVIGAKPTLAALSLAKTCHEVLIRDIKPALQAQKDGIINEAFENVVECNILLSGLGFENGGLSLAHSFHNVIMGDNQLNVTRSHGQIVAVGLLMQLLVEKRITEFNRHQQLFTSLKLPTRLPELDLHLSQTVIKDIAKKILLTKDAGNYLNKQIDEAKIVTALTKLA</sequence>
<dbReference type="SUPFAM" id="SSF56796">
    <property type="entry name" value="Dehydroquinate synthase-like"/>
    <property type="match status" value="1"/>
</dbReference>
<keyword evidence="13" id="KW-1185">Reference proteome</keyword>
<gene>
    <name evidence="12" type="primary">gldA_1</name>
    <name evidence="12" type="ORF">EsVE80_13570</name>
</gene>
<evidence type="ECO:0000256" key="3">
    <source>
        <dbReference type="ARBA" id="ARBA00023027"/>
    </source>
</evidence>
<evidence type="ECO:0000256" key="6">
    <source>
        <dbReference type="ARBA" id="ARBA00040132"/>
    </source>
</evidence>
<evidence type="ECO:0000256" key="9">
    <source>
        <dbReference type="PIRSR" id="PIRSR000112-2"/>
    </source>
</evidence>
<dbReference type="PIRSF" id="PIRSF000112">
    <property type="entry name" value="Glycerol_dehydrogenase"/>
    <property type="match status" value="1"/>
</dbReference>
<keyword evidence="2" id="KW-0560">Oxidoreductase</keyword>
<proteinExistence type="predicted"/>